<feature type="transmembrane region" description="Helical" evidence="7">
    <location>
        <begin position="29"/>
        <end position="49"/>
    </location>
</feature>
<keyword evidence="10" id="KW-0282">Flagellum</keyword>
<evidence type="ECO:0000313" key="9">
    <source>
        <dbReference type="EMBL" id="GAN45464.1"/>
    </source>
</evidence>
<keyword evidence="2" id="KW-1003">Cell membrane</keyword>
<proteinExistence type="inferred from homology"/>
<evidence type="ECO:0000259" key="8">
    <source>
        <dbReference type="Pfam" id="PF01618"/>
    </source>
</evidence>
<reference evidence="10" key="2">
    <citation type="submission" date="2015-08" db="EMBL/GenBank/DDBJ databases">
        <title>Complete DNA Sequence of Pseudomonas syringae pv. actinidiae, the Causal Agent of Kiwifruit Canker Disease.</title>
        <authorList>
            <person name="Rikkerink E.H.A."/>
            <person name="Fineran P.C."/>
        </authorList>
    </citation>
    <scope>NUCLEOTIDE SEQUENCE</scope>
    <source>
        <strain evidence="10">SkMP5</strain>
    </source>
</reference>
<dbReference type="Pfam" id="PF01618">
    <property type="entry name" value="MotA_ExbB"/>
    <property type="match status" value="1"/>
</dbReference>
<keyword evidence="5 7" id="KW-0472">Membrane</keyword>
<evidence type="ECO:0000256" key="5">
    <source>
        <dbReference type="ARBA" id="ARBA00023136"/>
    </source>
</evidence>
<keyword evidence="10" id="KW-0966">Cell projection</keyword>
<dbReference type="InterPro" id="IPR002898">
    <property type="entry name" value="MotA_ExbB_proton_chnl"/>
</dbReference>
<evidence type="ECO:0000256" key="2">
    <source>
        <dbReference type="ARBA" id="ARBA00022475"/>
    </source>
</evidence>
<evidence type="ECO:0000256" key="1">
    <source>
        <dbReference type="ARBA" id="ARBA00004651"/>
    </source>
</evidence>
<protein>
    <submittedName>
        <fullName evidence="10">Flagellar motor protein</fullName>
    </submittedName>
</protein>
<organism evidence="10">
    <name type="scientific">Mizugakiibacter sediminis</name>
    <dbReference type="NCBI Taxonomy" id="1475481"/>
    <lineage>
        <taxon>Bacteria</taxon>
        <taxon>Pseudomonadati</taxon>
        <taxon>Pseudomonadota</taxon>
        <taxon>Gammaproteobacteria</taxon>
        <taxon>Lysobacterales</taxon>
        <taxon>Rhodanobacteraceae</taxon>
        <taxon>Mizugakiibacter</taxon>
    </lineage>
</organism>
<name>A0A0K8QPE8_9GAMM</name>
<dbReference type="RefSeq" id="WP_062537348.1">
    <property type="nucleotide sequence ID" value="NZ_DF970232.1"/>
</dbReference>
<dbReference type="GO" id="GO:0005886">
    <property type="term" value="C:plasma membrane"/>
    <property type="evidence" value="ECO:0007669"/>
    <property type="project" value="UniProtKB-SubCell"/>
</dbReference>
<dbReference type="NCBIfam" id="NF006583">
    <property type="entry name" value="PRK09109.1"/>
    <property type="match status" value="1"/>
</dbReference>
<reference evidence="9" key="1">
    <citation type="submission" date="2015-03" db="EMBL/GenBank/DDBJ databases">
        <title>Draft genome sequence of Mizugakiibacter sediminis skMP5.</title>
        <authorList>
            <person name="Watanabe T."/>
            <person name="Kojima H."/>
            <person name="Fukui M."/>
        </authorList>
    </citation>
    <scope>NUCLEOTIDE SEQUENCE</scope>
    <source>
        <strain evidence="9">SkMP5</strain>
    </source>
</reference>
<evidence type="ECO:0000256" key="6">
    <source>
        <dbReference type="RuleBase" id="RU004057"/>
    </source>
</evidence>
<dbReference type="GO" id="GO:0015031">
    <property type="term" value="P:protein transport"/>
    <property type="evidence" value="ECO:0007669"/>
    <property type="project" value="UniProtKB-KW"/>
</dbReference>
<dbReference type="OrthoDB" id="9806929at2"/>
<evidence type="ECO:0000313" key="10">
    <source>
        <dbReference type="EMBL" id="GAP66758.1"/>
    </source>
</evidence>
<dbReference type="GO" id="GO:0071978">
    <property type="term" value="P:bacterial-type flagellum-dependent swarming motility"/>
    <property type="evidence" value="ECO:0007669"/>
    <property type="project" value="InterPro"/>
</dbReference>
<dbReference type="EMBL" id="DF952381">
    <property type="protein sequence ID" value="GAN45464.1"/>
    <property type="molecule type" value="Genomic_DNA"/>
</dbReference>
<keyword evidence="4 7" id="KW-1133">Transmembrane helix</keyword>
<dbReference type="GO" id="GO:0006935">
    <property type="term" value="P:chemotaxis"/>
    <property type="evidence" value="ECO:0007669"/>
    <property type="project" value="InterPro"/>
</dbReference>
<keyword evidence="6" id="KW-0813">Transport</keyword>
<dbReference type="STRING" id="1475481.GCA_000953855_02117"/>
<evidence type="ECO:0000313" key="11">
    <source>
        <dbReference type="Proteomes" id="UP000253740"/>
    </source>
</evidence>
<evidence type="ECO:0000256" key="3">
    <source>
        <dbReference type="ARBA" id="ARBA00022692"/>
    </source>
</evidence>
<accession>A0A0K8QPE8</accession>
<dbReference type="HOGENOM" id="CLU_079895_0_0_6"/>
<dbReference type="PANTHER" id="PTHR30433:SF3">
    <property type="entry name" value="MOTILITY PROTEIN A"/>
    <property type="match status" value="1"/>
</dbReference>
<comment type="similarity">
    <text evidence="6">Belongs to the exbB/tolQ family.</text>
</comment>
<gene>
    <name evidence="9" type="ORF">MBSD_2013</name>
    <name evidence="10" type="ORF">MBSD_n2073</name>
</gene>
<keyword evidence="10" id="KW-0969">Cilium</keyword>
<dbReference type="Proteomes" id="UP000253740">
    <property type="component" value="Unassembled WGS sequence"/>
</dbReference>
<feature type="transmembrane region" description="Helical" evidence="7">
    <location>
        <begin position="181"/>
        <end position="204"/>
    </location>
</feature>
<dbReference type="PANTHER" id="PTHR30433">
    <property type="entry name" value="CHEMOTAXIS PROTEIN MOTA"/>
    <property type="match status" value="1"/>
</dbReference>
<dbReference type="InterPro" id="IPR047055">
    <property type="entry name" value="MotA-like"/>
</dbReference>
<feature type="transmembrane region" description="Helical" evidence="7">
    <location>
        <begin position="149"/>
        <end position="169"/>
    </location>
</feature>
<evidence type="ECO:0000256" key="7">
    <source>
        <dbReference type="SAM" id="Phobius"/>
    </source>
</evidence>
<comment type="subcellular location">
    <subcellularLocation>
        <location evidence="1">Cell membrane</location>
        <topology evidence="1">Multi-pass membrane protein</topology>
    </subcellularLocation>
    <subcellularLocation>
        <location evidence="6">Membrane</location>
        <topology evidence="6">Multi-pass membrane protein</topology>
    </subcellularLocation>
</comment>
<keyword evidence="11" id="KW-1185">Reference proteome</keyword>
<sequence>MEALSLTGIVLAFAVVIFGSILKGSGLAALWSAAAFVVVIVGTSAAIMVQTRAAVLRRALRIVRWVIRPPVSDSQALIAKVIGWSEIARRQGLLGLESHFEAEADPFAKKGLQLLVDGSEPEVIRGILEVDLAVKEHADIEAAKVFEAAGTYAPTMGIIGAVMGLMAVMENLSDPSRLGPGIAGAFVSTVYGIASANLLLLPIASKLKGLIRGQAQQREMMIEGLIAIAEGENPRNIETKLQGFLH</sequence>
<keyword evidence="6" id="KW-0653">Protein transport</keyword>
<evidence type="ECO:0000256" key="4">
    <source>
        <dbReference type="ARBA" id="ARBA00022989"/>
    </source>
</evidence>
<keyword evidence="3 7" id="KW-0812">Transmembrane</keyword>
<feature type="domain" description="MotA/TolQ/ExbB proton channel" evidence="8">
    <location>
        <begin position="103"/>
        <end position="220"/>
    </location>
</feature>
<dbReference type="EMBL" id="DF970232">
    <property type="protein sequence ID" value="GAP66758.1"/>
    <property type="molecule type" value="Genomic_DNA"/>
</dbReference>
<dbReference type="AlphaFoldDB" id="A0A0K8QPE8"/>